<dbReference type="Pfam" id="PF11951">
    <property type="entry name" value="Fungal_trans_2"/>
    <property type="match status" value="1"/>
</dbReference>
<feature type="domain" description="Zn(2)-C6 fungal-type" evidence="3">
    <location>
        <begin position="28"/>
        <end position="58"/>
    </location>
</feature>
<dbReference type="PROSITE" id="PS00463">
    <property type="entry name" value="ZN2_CY6_FUNGAL_1"/>
    <property type="match status" value="1"/>
</dbReference>
<dbReference type="GeneID" id="28819668"/>
<dbReference type="InterPro" id="IPR036864">
    <property type="entry name" value="Zn2-C6_fun-type_DNA-bd_sf"/>
</dbReference>
<keyword evidence="5" id="KW-1185">Reference proteome</keyword>
<evidence type="ECO:0000313" key="5">
    <source>
        <dbReference type="Proteomes" id="UP000070700"/>
    </source>
</evidence>
<dbReference type="GO" id="GO:0000981">
    <property type="term" value="F:DNA-binding transcription factor activity, RNA polymerase II-specific"/>
    <property type="evidence" value="ECO:0007669"/>
    <property type="project" value="InterPro"/>
</dbReference>
<dbReference type="RefSeq" id="XP_018064901.1">
    <property type="nucleotide sequence ID" value="XM_018209942.1"/>
</dbReference>
<dbReference type="InterPro" id="IPR021858">
    <property type="entry name" value="Fun_TF"/>
</dbReference>
<dbReference type="InterPro" id="IPR052400">
    <property type="entry name" value="Zn2-C6_fungal_TF"/>
</dbReference>
<reference evidence="4 5" key="1">
    <citation type="submission" date="2015-10" db="EMBL/GenBank/DDBJ databases">
        <title>Full genome of DAOMC 229536 Phialocephala scopiformis, a fungal endophyte of spruce producing the potent anti-insectan compound rugulosin.</title>
        <authorList>
            <consortium name="DOE Joint Genome Institute"/>
            <person name="Walker A.K."/>
            <person name="Frasz S.L."/>
            <person name="Seifert K.A."/>
            <person name="Miller J.D."/>
            <person name="Mondo S.J."/>
            <person name="Labutti K."/>
            <person name="Lipzen A."/>
            <person name="Dockter R."/>
            <person name="Kennedy M."/>
            <person name="Grigoriev I.V."/>
            <person name="Spatafora J.W."/>
        </authorList>
    </citation>
    <scope>NUCLEOTIDE SEQUENCE [LARGE SCALE GENOMIC DNA]</scope>
    <source>
        <strain evidence="4 5">CBS 120377</strain>
    </source>
</reference>
<dbReference type="PANTHER" id="PTHR47657">
    <property type="entry name" value="STEROL REGULATORY ELEMENT-BINDING PROTEIN ECM22"/>
    <property type="match status" value="1"/>
</dbReference>
<dbReference type="InParanoid" id="A0A132BDQ5"/>
<dbReference type="GO" id="GO:0008270">
    <property type="term" value="F:zinc ion binding"/>
    <property type="evidence" value="ECO:0007669"/>
    <property type="project" value="InterPro"/>
</dbReference>
<dbReference type="SMART" id="SM00066">
    <property type="entry name" value="GAL4"/>
    <property type="match status" value="1"/>
</dbReference>
<accession>A0A132BDQ5</accession>
<evidence type="ECO:0000256" key="1">
    <source>
        <dbReference type="ARBA" id="ARBA00023242"/>
    </source>
</evidence>
<dbReference type="Gene3D" id="4.10.240.10">
    <property type="entry name" value="Zn(2)-C6 fungal-type DNA-binding domain"/>
    <property type="match status" value="1"/>
</dbReference>
<dbReference type="PROSITE" id="PS50048">
    <property type="entry name" value="ZN2_CY6_FUNGAL_2"/>
    <property type="match status" value="1"/>
</dbReference>
<feature type="region of interest" description="Disordered" evidence="2">
    <location>
        <begin position="1"/>
        <end position="27"/>
    </location>
</feature>
<dbReference type="PRINTS" id="PR00755">
    <property type="entry name" value="AFLATOXINBRP"/>
</dbReference>
<protein>
    <submittedName>
        <fullName evidence="4">C6 zinc finger protein</fullName>
    </submittedName>
</protein>
<proteinExistence type="predicted"/>
<dbReference type="AlphaFoldDB" id="A0A132BDQ5"/>
<keyword evidence="1" id="KW-0539">Nucleus</keyword>
<dbReference type="OrthoDB" id="416217at2759"/>
<feature type="compositionally biased region" description="Basic residues" evidence="2">
    <location>
        <begin position="17"/>
        <end position="27"/>
    </location>
</feature>
<dbReference type="EMBL" id="KQ947429">
    <property type="protein sequence ID" value="KUJ10546.1"/>
    <property type="molecule type" value="Genomic_DNA"/>
</dbReference>
<dbReference type="SUPFAM" id="SSF57701">
    <property type="entry name" value="Zn2/Cys6 DNA-binding domain"/>
    <property type="match status" value="1"/>
</dbReference>
<dbReference type="Pfam" id="PF00172">
    <property type="entry name" value="Zn_clus"/>
    <property type="match status" value="1"/>
</dbReference>
<name>A0A132BDQ5_MOLSC</name>
<dbReference type="PANTHER" id="PTHR47657:SF7">
    <property type="entry name" value="STEROL REGULATORY ELEMENT-BINDING PROTEIN ECM22"/>
    <property type="match status" value="1"/>
</dbReference>
<organism evidence="4 5">
    <name type="scientific">Mollisia scopiformis</name>
    <name type="common">Conifer needle endophyte fungus</name>
    <name type="synonym">Phialocephala scopiformis</name>
    <dbReference type="NCBI Taxonomy" id="149040"/>
    <lineage>
        <taxon>Eukaryota</taxon>
        <taxon>Fungi</taxon>
        <taxon>Dikarya</taxon>
        <taxon>Ascomycota</taxon>
        <taxon>Pezizomycotina</taxon>
        <taxon>Leotiomycetes</taxon>
        <taxon>Helotiales</taxon>
        <taxon>Mollisiaceae</taxon>
        <taxon>Mollisia</taxon>
    </lineage>
</organism>
<dbReference type="FunCoup" id="A0A132BDQ5">
    <property type="interactions" value="790"/>
</dbReference>
<evidence type="ECO:0000313" key="4">
    <source>
        <dbReference type="EMBL" id="KUJ10546.1"/>
    </source>
</evidence>
<gene>
    <name evidence="4" type="ORF">LY89DRAFT_596778</name>
</gene>
<evidence type="ECO:0000256" key="2">
    <source>
        <dbReference type="SAM" id="MobiDB-lite"/>
    </source>
</evidence>
<feature type="compositionally biased region" description="Basic and acidic residues" evidence="2">
    <location>
        <begin position="1"/>
        <end position="10"/>
    </location>
</feature>
<sequence length="403" mass="45740">MTASEVDGHHGSIGPKVSRKSHRKSRNGCQNCKRRRIKCNEEKPQCNNCLKHSDKCSFLITSQVSATGPRIQYHGLDSQSASPNISNSSPSLNEGSVFGQSHMLNLMDLELLHNYNTSTAYTLSNIAALQSFFRVNIPKFAFAHPFVLHAILAMSALHLSRFKRGESQLRYQREAEHHYEIALRTATSLLPNINEDTTPALYLFGTFCSLITLASGPKPGDFLLFGDQGIAEWLIIFRGMKSILESNFDLLRHGELAPMFHISIHQIFLQPVNDEHLQSLRELITSTATDDPDLPLYLRTVDDLGRSFPASTSPGTRVTQPSPQVVFVWLYRLPDEFVELLYQRRPIPLVILSHFCVLLNDLASSWWAKGWAEHLISEIYSSLGEEYRMWMRWPMEEIGWLPS</sequence>
<dbReference type="CDD" id="cd00067">
    <property type="entry name" value="GAL4"/>
    <property type="match status" value="1"/>
</dbReference>
<dbReference type="Proteomes" id="UP000070700">
    <property type="component" value="Unassembled WGS sequence"/>
</dbReference>
<evidence type="ECO:0000259" key="3">
    <source>
        <dbReference type="PROSITE" id="PS50048"/>
    </source>
</evidence>
<dbReference type="KEGG" id="psco:LY89DRAFT_596778"/>
<dbReference type="InterPro" id="IPR001138">
    <property type="entry name" value="Zn2Cys6_DnaBD"/>
</dbReference>